<dbReference type="AlphaFoldDB" id="H6L3G0"/>
<sequence length="323" mass="36085">MRNQLPIFALLLLLLGLGACEEEYTPEDVFDEPQLVVEGYVEYGPGALPPYVILTQSSPYIGDLSPDRLAELFVHDADVRVSDGENEVQLTEFCLGDLAALDTAVAQTVAEFLGLGGISVTELEYCIYIDIFGFLNFSPLEIEPGRSYSLLVRAGEDSVSAVTTLAPLVGFDSLYYVDHPDYPENDSLVELRASVTDPAGEENYYRVFTKRNEEPFYPLLGQSVTDDKIFDGRSGFEIPVQRGQSFVSEFDLETAGYYWRGDTAVVRVSNIDYPHFRFWQTFEYSSGSQGPFGNYVRIESNIQGGLGVWGGLHYEDYELIIPR</sequence>
<protein>
    <recommendedName>
        <fullName evidence="4">Lipoprotein</fullName>
    </recommendedName>
</protein>
<dbReference type="KEGG" id="sgn:SGRA_1072"/>
<dbReference type="RefSeq" id="WP_015691456.1">
    <property type="nucleotide sequence ID" value="NC_016940.1"/>
</dbReference>
<keyword evidence="3" id="KW-1185">Reference proteome</keyword>
<dbReference type="HOGENOM" id="CLU_084137_0_0_10"/>
<feature type="chain" id="PRO_5003603860" description="Lipoprotein" evidence="1">
    <location>
        <begin position="22"/>
        <end position="323"/>
    </location>
</feature>
<dbReference type="STRING" id="984262.SGRA_1072"/>
<name>H6L3G0_SAPGL</name>
<dbReference type="InterPro" id="IPR025345">
    <property type="entry name" value="DUF4249"/>
</dbReference>
<dbReference type="eggNOG" id="ENOG5033858">
    <property type="taxonomic scope" value="Bacteria"/>
</dbReference>
<dbReference type="OrthoDB" id="647456at2"/>
<organism evidence="2 3">
    <name type="scientific">Saprospira grandis (strain Lewin)</name>
    <dbReference type="NCBI Taxonomy" id="984262"/>
    <lineage>
        <taxon>Bacteria</taxon>
        <taxon>Pseudomonadati</taxon>
        <taxon>Bacteroidota</taxon>
        <taxon>Saprospiria</taxon>
        <taxon>Saprospirales</taxon>
        <taxon>Saprospiraceae</taxon>
        <taxon>Saprospira</taxon>
    </lineage>
</organism>
<dbReference type="Pfam" id="PF14054">
    <property type="entry name" value="DUF4249"/>
    <property type="match status" value="1"/>
</dbReference>
<dbReference type="Proteomes" id="UP000007519">
    <property type="component" value="Chromosome"/>
</dbReference>
<gene>
    <name evidence="2" type="ordered locus">SGRA_1072</name>
</gene>
<keyword evidence="1" id="KW-0732">Signal</keyword>
<reference evidence="2 3" key="1">
    <citation type="journal article" date="2012" name="Stand. Genomic Sci.">
        <title>Complete genome sequencing and analysis of Saprospira grandis str. Lewin, a predatory marine bacterium.</title>
        <authorList>
            <person name="Saw J.H."/>
            <person name="Yuryev A."/>
            <person name="Kanbe M."/>
            <person name="Hou S."/>
            <person name="Young A.G."/>
            <person name="Aizawa S."/>
            <person name="Alam M."/>
        </authorList>
    </citation>
    <scope>NUCLEOTIDE SEQUENCE [LARGE SCALE GENOMIC DNA]</scope>
    <source>
        <strain evidence="2 3">Lewin</strain>
    </source>
</reference>
<feature type="signal peptide" evidence="1">
    <location>
        <begin position="1"/>
        <end position="21"/>
    </location>
</feature>
<evidence type="ECO:0000256" key="1">
    <source>
        <dbReference type="SAM" id="SignalP"/>
    </source>
</evidence>
<proteinExistence type="predicted"/>
<evidence type="ECO:0008006" key="4">
    <source>
        <dbReference type="Google" id="ProtNLM"/>
    </source>
</evidence>
<dbReference type="PROSITE" id="PS51257">
    <property type="entry name" value="PROKAR_LIPOPROTEIN"/>
    <property type="match status" value="1"/>
</dbReference>
<dbReference type="EMBL" id="CP002831">
    <property type="protein sequence ID" value="AFC23807.1"/>
    <property type="molecule type" value="Genomic_DNA"/>
</dbReference>
<evidence type="ECO:0000313" key="2">
    <source>
        <dbReference type="EMBL" id="AFC23807.1"/>
    </source>
</evidence>
<accession>H6L3G0</accession>
<evidence type="ECO:0000313" key="3">
    <source>
        <dbReference type="Proteomes" id="UP000007519"/>
    </source>
</evidence>